<proteinExistence type="predicted"/>
<organism evidence="2 3">
    <name type="scientific">Lacticaseibacillus rhamnosus (strain LMS2-1)</name>
    <dbReference type="NCBI Taxonomy" id="525361"/>
    <lineage>
        <taxon>Bacteria</taxon>
        <taxon>Bacillati</taxon>
        <taxon>Bacillota</taxon>
        <taxon>Bacilli</taxon>
        <taxon>Lactobacillales</taxon>
        <taxon>Lactobacillaceae</taxon>
        <taxon>Lacticaseibacillus</taxon>
    </lineage>
</organism>
<evidence type="ECO:0000313" key="3">
    <source>
        <dbReference type="Proteomes" id="UP000004525"/>
    </source>
</evidence>
<evidence type="ECO:0000256" key="1">
    <source>
        <dbReference type="SAM" id="MobiDB-lite"/>
    </source>
</evidence>
<dbReference type="RefSeq" id="WP_005689514.1">
    <property type="nucleotide sequence ID" value="NZ_GG692960.1"/>
</dbReference>
<evidence type="ECO:0000313" key="2">
    <source>
        <dbReference type="EMBL" id="EEN80298.1"/>
    </source>
</evidence>
<name>C2JXG5_LACRM</name>
<dbReference type="Proteomes" id="UP000004525">
    <property type="component" value="Unassembled WGS sequence"/>
</dbReference>
<feature type="region of interest" description="Disordered" evidence="1">
    <location>
        <begin position="54"/>
        <end position="74"/>
    </location>
</feature>
<dbReference type="EMBL" id="ACIZ01000066">
    <property type="protein sequence ID" value="EEN80298.1"/>
    <property type="molecule type" value="Genomic_DNA"/>
</dbReference>
<sequence>MSIYDQSKKIVEKIREAYHGKLPITVNLEELNLSADVKTRIMLQNASLNAVKESDVSTTITPTPDGKVKDVTIE</sequence>
<dbReference type="HOGENOM" id="CLU_2683265_0_0_9"/>
<gene>
    <name evidence="2" type="ORF">HMPREF0539_1599</name>
</gene>
<reference evidence="2" key="1">
    <citation type="submission" date="2009-01" db="EMBL/GenBank/DDBJ databases">
        <authorList>
            <person name="Qin X."/>
            <person name="Bachman B."/>
            <person name="Battles P."/>
            <person name="Bell A."/>
            <person name="Bess C."/>
            <person name="Bickham C."/>
            <person name="Chaboub L."/>
            <person name="Chen D."/>
            <person name="Coyle M."/>
            <person name="Deiros D.R."/>
            <person name="Dinh H."/>
            <person name="Forbes L."/>
            <person name="Fowler G."/>
            <person name="Francisco L."/>
            <person name="Fu Q."/>
            <person name="Gubbala S."/>
            <person name="Hale W."/>
            <person name="Han Y."/>
            <person name="Hemphill L."/>
            <person name="Highlander S.K."/>
            <person name="Hirani K."/>
            <person name="Hogues M."/>
            <person name="Jackson L."/>
            <person name="Jakkamsetti A."/>
            <person name="Javaid M."/>
            <person name="Jiang H."/>
            <person name="Korchina V."/>
            <person name="Kovar C."/>
            <person name="Lara F."/>
            <person name="Lee S."/>
            <person name="Mata R."/>
            <person name="Mathew T."/>
            <person name="Moen C."/>
            <person name="Morales K."/>
            <person name="Munidasa M."/>
            <person name="Nazareth L."/>
            <person name="Ngo R."/>
            <person name="Nguyen L."/>
            <person name="Okwuonu G."/>
            <person name="Ongeri F."/>
            <person name="Patil S."/>
            <person name="Petrosino J."/>
            <person name="Pham C."/>
            <person name="Pham P."/>
            <person name="Pu L.-L."/>
            <person name="Puazo M."/>
            <person name="Raj R."/>
            <person name="Reid J."/>
            <person name="Rouhana J."/>
            <person name="Saada N."/>
            <person name="Shang Y."/>
            <person name="Simmons D."/>
            <person name="Thornton R."/>
            <person name="Warren J."/>
            <person name="Weissenberger G."/>
            <person name="Zhang J."/>
            <person name="Zhang L."/>
            <person name="Zhou C."/>
            <person name="Zhu D."/>
            <person name="Muzny D."/>
            <person name="Worley K."/>
            <person name="Gibbs R."/>
        </authorList>
    </citation>
    <scope>NUCLEOTIDE SEQUENCE [LARGE SCALE GENOMIC DNA]</scope>
    <source>
        <strain evidence="2">LMS2-1</strain>
    </source>
</reference>
<dbReference type="AlphaFoldDB" id="C2JXG5"/>
<comment type="caution">
    <text evidence="2">The sequence shown here is derived from an EMBL/GenBank/DDBJ whole genome shotgun (WGS) entry which is preliminary data.</text>
</comment>
<accession>C2JXG5</accession>
<protein>
    <submittedName>
        <fullName evidence="2">Uncharacterized protein</fullName>
    </submittedName>
</protein>
<keyword evidence="3" id="KW-1185">Reference proteome</keyword>